<feature type="transmembrane region" description="Helical" evidence="1">
    <location>
        <begin position="131"/>
        <end position="152"/>
    </location>
</feature>
<dbReference type="RefSeq" id="WP_002337182.1">
    <property type="nucleotide sequence ID" value="NZ_AP027294.1"/>
</dbReference>
<keyword evidence="1" id="KW-0812">Transmembrane</keyword>
<name>A0A132P9U3_ENTFC</name>
<feature type="transmembrane region" description="Helical" evidence="1">
    <location>
        <begin position="201"/>
        <end position="228"/>
    </location>
</feature>
<evidence type="ECO:0000313" key="2">
    <source>
        <dbReference type="EMBL" id="KWX19108.1"/>
    </source>
</evidence>
<reference evidence="3 5" key="1">
    <citation type="submission" date="2015-06" db="EMBL/GenBank/DDBJ databases">
        <title>The Genome Sequence of Enterococcus faecium 131EA1.</title>
        <authorList>
            <consortium name="The Broad Institute Genomics Platform"/>
            <consortium name="The Broad Institute Genome Sequencing Center for Infectious Disease"/>
            <person name="Earl A.M."/>
            <person name="Van Tyne D."/>
            <person name="Lebreton F."/>
            <person name="Saavedra J.T."/>
            <person name="Gilmore M.S."/>
            <person name="Manson Mcguire A."/>
            <person name="Clock S."/>
            <person name="Crupain M."/>
            <person name="Rangan U."/>
            <person name="Young S."/>
            <person name="Abouelleil A."/>
            <person name="Cao P."/>
            <person name="Chapman S.B."/>
            <person name="Griggs A."/>
            <person name="Priest M."/>
            <person name="Shea T."/>
            <person name="Wortman J."/>
            <person name="Nusbaum C."/>
            <person name="Birren B."/>
        </authorList>
    </citation>
    <scope>NUCLEOTIDE SEQUENCE [LARGE SCALE GENOMIC DNA]</scope>
    <source>
        <strain evidence="3 5">131EA1</strain>
    </source>
</reference>
<keyword evidence="1" id="KW-0472">Membrane</keyword>
<feature type="transmembrane region" description="Helical" evidence="1">
    <location>
        <begin position="12"/>
        <end position="32"/>
    </location>
</feature>
<feature type="transmembrane region" description="Helical" evidence="1">
    <location>
        <begin position="44"/>
        <end position="61"/>
    </location>
</feature>
<evidence type="ECO:0000313" key="3">
    <source>
        <dbReference type="EMBL" id="RBS34341.1"/>
    </source>
</evidence>
<gene>
    <name evidence="2" type="ORF">AWT83_11730</name>
    <name evidence="3" type="ORF">EB12_00795</name>
</gene>
<accession>A0A132P9U3</accession>
<dbReference type="AlphaFoldDB" id="A0A132P9U3"/>
<feature type="transmembrane region" description="Helical" evidence="1">
    <location>
        <begin position="240"/>
        <end position="261"/>
    </location>
</feature>
<dbReference type="InterPro" id="IPR008875">
    <property type="entry name" value="TraX"/>
</dbReference>
<dbReference type="Pfam" id="PF05857">
    <property type="entry name" value="TraX"/>
    <property type="match status" value="1"/>
</dbReference>
<feature type="transmembrane region" description="Helical" evidence="1">
    <location>
        <begin position="164"/>
        <end position="189"/>
    </location>
</feature>
<evidence type="ECO:0000313" key="4">
    <source>
        <dbReference type="Proteomes" id="UP000070452"/>
    </source>
</evidence>
<evidence type="ECO:0008006" key="6">
    <source>
        <dbReference type="Google" id="ProtNLM"/>
    </source>
</evidence>
<evidence type="ECO:0000256" key="1">
    <source>
        <dbReference type="SAM" id="Phobius"/>
    </source>
</evidence>
<dbReference type="EMBL" id="LEQJ01000003">
    <property type="protein sequence ID" value="RBS34341.1"/>
    <property type="molecule type" value="Genomic_DNA"/>
</dbReference>
<sequence>MNTVSLKKGFSTFDLKILGITLMFIDHIHQMFYPFGAPDWLDWFGRPVATLFFFISVVGFSHTHDKKKYMQRLYFSMVLMAFFTYFLGNIVHYDEVVLINNIFRDLFIGTVMMYAIDLFTDGKNTGSWKKILTSIFLFILPILLSLFIPLLFSSPVIVQNKIVFMLITSFLPALLLAENNFMVLLIPLLYLARNHRSIQCIIISIVAGIYFFLGTTQWIMIFSVIPILLYNGQKGKGMKYFFYIFYPAHIALLYLLSAFLYKY</sequence>
<feature type="transmembrane region" description="Helical" evidence="1">
    <location>
        <begin position="73"/>
        <end position="91"/>
    </location>
</feature>
<evidence type="ECO:0000313" key="5">
    <source>
        <dbReference type="Proteomes" id="UP000253144"/>
    </source>
</evidence>
<comment type="caution">
    <text evidence="2">The sequence shown here is derived from an EMBL/GenBank/DDBJ whole genome shotgun (WGS) entry which is preliminary data.</text>
</comment>
<protein>
    <recommendedName>
        <fullName evidence="6">TraX protein</fullName>
    </recommendedName>
</protein>
<organism evidence="2 4">
    <name type="scientific">Enterococcus faecium</name>
    <name type="common">Streptococcus faecium</name>
    <dbReference type="NCBI Taxonomy" id="1352"/>
    <lineage>
        <taxon>Bacteria</taxon>
        <taxon>Bacillati</taxon>
        <taxon>Bacillota</taxon>
        <taxon>Bacilli</taxon>
        <taxon>Lactobacillales</taxon>
        <taxon>Enterococcaceae</taxon>
        <taxon>Enterococcus</taxon>
    </lineage>
</organism>
<keyword evidence="1" id="KW-1133">Transmembrane helix</keyword>
<dbReference type="EMBL" id="LRHK01000001">
    <property type="protein sequence ID" value="KWX19108.1"/>
    <property type="molecule type" value="Genomic_DNA"/>
</dbReference>
<dbReference type="Proteomes" id="UP000253144">
    <property type="component" value="Unassembled WGS sequence"/>
</dbReference>
<dbReference type="Proteomes" id="UP000070452">
    <property type="component" value="Unassembled WGS sequence"/>
</dbReference>
<proteinExistence type="predicted"/>
<feature type="transmembrane region" description="Helical" evidence="1">
    <location>
        <begin position="97"/>
        <end position="119"/>
    </location>
</feature>
<reference evidence="2 4" key="2">
    <citation type="submission" date="2016-01" db="EMBL/GenBank/DDBJ databases">
        <title>Molecular Mechanisms for transfer of large genomic segments between Enterococcus faecium strains.</title>
        <authorList>
            <person name="Garcia-Solache M.A."/>
            <person name="Lebreton F."/>
            <person name="Mclaughlin R.E."/>
            <person name="Whiteaker J.D."/>
            <person name="Gilmore M.S."/>
            <person name="Rice L.B."/>
        </authorList>
    </citation>
    <scope>NUCLEOTIDE SEQUENCE [LARGE SCALE GENOMIC DNA]</scope>
    <source>
        <strain evidence="2 4">D344RRF x C68</strain>
    </source>
</reference>